<dbReference type="AlphaFoldDB" id="A0A2S7KXI7"/>
<dbReference type="RefSeq" id="WP_104809561.1">
    <property type="nucleotide sequence ID" value="NZ_MQUA01000013.1"/>
</dbReference>
<dbReference type="EMBL" id="MQUA01000013">
    <property type="protein sequence ID" value="PQB07347.1"/>
    <property type="molecule type" value="Genomic_DNA"/>
</dbReference>
<keyword evidence="4" id="KW-1185">Reference proteome</keyword>
<name>A0A2S7KXI7_9FLAO</name>
<gene>
    <name evidence="3" type="ORF">BST83_09375</name>
</gene>
<comment type="caution">
    <text evidence="3">The sequence shown here is derived from an EMBL/GenBank/DDBJ whole genome shotgun (WGS) entry which is preliminary data.</text>
</comment>
<dbReference type="PANTHER" id="PTHR43597">
    <property type="entry name" value="SULFUR ACCEPTOR PROTEIN CSDE"/>
    <property type="match status" value="1"/>
</dbReference>
<comment type="similarity">
    <text evidence="1">Belongs to the SufE family.</text>
</comment>
<dbReference type="Gene3D" id="3.90.1010.10">
    <property type="match status" value="1"/>
</dbReference>
<dbReference type="OrthoDB" id="9799320at2"/>
<dbReference type="InterPro" id="IPR003808">
    <property type="entry name" value="Fe-S_metab-assoc_dom"/>
</dbReference>
<feature type="domain" description="Fe-S metabolism associated" evidence="2">
    <location>
        <begin position="12"/>
        <end position="131"/>
    </location>
</feature>
<dbReference type="Proteomes" id="UP000239522">
    <property type="component" value="Unassembled WGS sequence"/>
</dbReference>
<protein>
    <submittedName>
        <fullName evidence="3">Fe-S metabolism protein SufE</fullName>
    </submittedName>
</protein>
<dbReference type="Pfam" id="PF02657">
    <property type="entry name" value="SufE"/>
    <property type="match status" value="1"/>
</dbReference>
<organism evidence="3 4">
    <name type="scientific">Polaribacter filamentus</name>
    <dbReference type="NCBI Taxonomy" id="53483"/>
    <lineage>
        <taxon>Bacteria</taxon>
        <taxon>Pseudomonadati</taxon>
        <taxon>Bacteroidota</taxon>
        <taxon>Flavobacteriia</taxon>
        <taxon>Flavobacteriales</taxon>
        <taxon>Flavobacteriaceae</taxon>
    </lineage>
</organism>
<evidence type="ECO:0000256" key="1">
    <source>
        <dbReference type="ARBA" id="ARBA00010282"/>
    </source>
</evidence>
<dbReference type="SUPFAM" id="SSF82649">
    <property type="entry name" value="SufE/NifU"/>
    <property type="match status" value="1"/>
</dbReference>
<accession>A0A2S7KXI7</accession>
<evidence type="ECO:0000313" key="4">
    <source>
        <dbReference type="Proteomes" id="UP000239522"/>
    </source>
</evidence>
<proteinExistence type="inferred from homology"/>
<evidence type="ECO:0000313" key="3">
    <source>
        <dbReference type="EMBL" id="PQB07347.1"/>
    </source>
</evidence>
<reference evidence="3 4" key="1">
    <citation type="submission" date="2016-11" db="EMBL/GenBank/DDBJ databases">
        <title>Trade-off between light-utilization and light-protection in marine flavobacteria.</title>
        <authorList>
            <person name="Kumagai Y."/>
        </authorList>
    </citation>
    <scope>NUCLEOTIDE SEQUENCE [LARGE SCALE GENOMIC DNA]</scope>
    <source>
        <strain evidence="3 4">ATCC 700397</strain>
    </source>
</reference>
<dbReference type="PANTHER" id="PTHR43597:SF5">
    <property type="entry name" value="SUFE-LIKE PROTEIN 2, CHLOROPLASTIC"/>
    <property type="match status" value="1"/>
</dbReference>
<sequence>MRIADIENEIIEEFELFGDDWEGKYEHLIDLGNHLPLIDKQHKTDDRLIKGCQSRVWLHSELYDEKVVFTADSDAIITKGIVAILIRVFSGQTPEEILQADLKFIDDIGLKEYLSPTRANGLVSMIKQIKMYAIALNLSQNS</sequence>
<evidence type="ECO:0000259" key="2">
    <source>
        <dbReference type="Pfam" id="PF02657"/>
    </source>
</evidence>